<evidence type="ECO:0000313" key="3">
    <source>
        <dbReference type="Proteomes" id="UP000324222"/>
    </source>
</evidence>
<dbReference type="AlphaFoldDB" id="A0A5B7EF59"/>
<evidence type="ECO:0000313" key="2">
    <source>
        <dbReference type="EMBL" id="MPC32772.1"/>
    </source>
</evidence>
<name>A0A5B7EF59_PORTR</name>
<gene>
    <name evidence="2" type="ORF">E2C01_026100</name>
</gene>
<feature type="region of interest" description="Disordered" evidence="1">
    <location>
        <begin position="77"/>
        <end position="104"/>
    </location>
</feature>
<organism evidence="2 3">
    <name type="scientific">Portunus trituberculatus</name>
    <name type="common">Swimming crab</name>
    <name type="synonym">Neptunus trituberculatus</name>
    <dbReference type="NCBI Taxonomy" id="210409"/>
    <lineage>
        <taxon>Eukaryota</taxon>
        <taxon>Metazoa</taxon>
        <taxon>Ecdysozoa</taxon>
        <taxon>Arthropoda</taxon>
        <taxon>Crustacea</taxon>
        <taxon>Multicrustacea</taxon>
        <taxon>Malacostraca</taxon>
        <taxon>Eumalacostraca</taxon>
        <taxon>Eucarida</taxon>
        <taxon>Decapoda</taxon>
        <taxon>Pleocyemata</taxon>
        <taxon>Brachyura</taxon>
        <taxon>Eubrachyura</taxon>
        <taxon>Portunoidea</taxon>
        <taxon>Portunidae</taxon>
        <taxon>Portuninae</taxon>
        <taxon>Portunus</taxon>
    </lineage>
</organism>
<comment type="caution">
    <text evidence="2">The sequence shown here is derived from an EMBL/GenBank/DDBJ whole genome shotgun (WGS) entry which is preliminary data.</text>
</comment>
<sequence length="104" mass="11950">MQERENEIRVPENVIHISRRHSPIVPESLVESRRPCSKRDRHVHEVHRIFTSRYIIHYSQARTEAADSKNMSRNLYLEGTRVPPGSGIGPTQHISGGDNEKSAR</sequence>
<dbReference type="EMBL" id="VSRR010002691">
    <property type="protein sequence ID" value="MPC32772.1"/>
    <property type="molecule type" value="Genomic_DNA"/>
</dbReference>
<proteinExistence type="predicted"/>
<protein>
    <submittedName>
        <fullName evidence="2">Uncharacterized protein</fullName>
    </submittedName>
</protein>
<accession>A0A5B7EF59</accession>
<evidence type="ECO:0000256" key="1">
    <source>
        <dbReference type="SAM" id="MobiDB-lite"/>
    </source>
</evidence>
<reference evidence="2 3" key="1">
    <citation type="submission" date="2019-05" db="EMBL/GenBank/DDBJ databases">
        <title>Another draft genome of Portunus trituberculatus and its Hox gene families provides insights of decapod evolution.</title>
        <authorList>
            <person name="Jeong J.-H."/>
            <person name="Song I."/>
            <person name="Kim S."/>
            <person name="Choi T."/>
            <person name="Kim D."/>
            <person name="Ryu S."/>
            <person name="Kim W."/>
        </authorList>
    </citation>
    <scope>NUCLEOTIDE SEQUENCE [LARGE SCALE GENOMIC DNA]</scope>
    <source>
        <tissue evidence="2">Muscle</tissue>
    </source>
</reference>
<keyword evidence="3" id="KW-1185">Reference proteome</keyword>
<dbReference type="Proteomes" id="UP000324222">
    <property type="component" value="Unassembled WGS sequence"/>
</dbReference>